<evidence type="ECO:0000256" key="1">
    <source>
        <dbReference type="ARBA" id="ARBA00010088"/>
    </source>
</evidence>
<gene>
    <name evidence="4" type="ORF">CPHO_02885</name>
</gene>
<sequence>MATMTVESVKRFGHTIKEHTISVPWDYDNPGETFELFAREVIAPGGEDKPALVYFQGGPGFPAPRPVGTPGLLGKALERYRLILLDQRGTGRSHRIDSASPAADLEKLKFLRQDNIARDAERLREHLGEDKWSMFGQSFGGFCITSYLSLFPESVERAYFTGGLPTLDKGADELYRSTYRALHARQEKFYREIPWAKGRVEEIIHHLDNAEELLPTGERLSSRRFRTVGIELGRGTGFDTLAYLLEDPFREVKGEKRLRTDFLADVGARVSFYGAPLYAAIHESIYGAVGGQKVTGWSAHRVREEFEDFAESGTWLTGEHIYPWQFDEDPALRPLKEAAFALAEHEWESSPYDAEALGKADAVAAAAVYLDDIFVPFEESMDTAAAYKDLRPHVTNKFQHNGIAEDGAGIFGELLRLADDH</sequence>
<reference evidence="4 5" key="1">
    <citation type="submission" date="2014-08" db="EMBL/GenBank/DDBJ databases">
        <title>Complete genome sequence of Corynebacterium phocae M408/89/1(T)(=DSM 44612(T)), isolated from the common seal (Phoca vitulina).</title>
        <authorList>
            <person name="Ruckert C."/>
            <person name="Albersmeier A."/>
            <person name="Winkler A."/>
            <person name="Kalinowski J."/>
        </authorList>
    </citation>
    <scope>NUCLEOTIDE SEQUENCE [LARGE SCALE GENOMIC DNA]</scope>
    <source>
        <strain evidence="4 5">M408/89/1</strain>
    </source>
</reference>
<dbReference type="STRING" id="161895.CPHO_02885"/>
<protein>
    <submittedName>
        <fullName evidence="4">Proline iminopeptidase</fullName>
    </submittedName>
</protein>
<name>A0A1L7D1R6_9CORY</name>
<dbReference type="InterPro" id="IPR029058">
    <property type="entry name" value="AB_hydrolase_fold"/>
</dbReference>
<proteinExistence type="inferred from homology"/>
<evidence type="ECO:0000259" key="3">
    <source>
        <dbReference type="Pfam" id="PF00561"/>
    </source>
</evidence>
<dbReference type="InterPro" id="IPR000073">
    <property type="entry name" value="AB_hydrolase_1"/>
</dbReference>
<dbReference type="RefSeq" id="WP_075733053.1">
    <property type="nucleotide sequence ID" value="NZ_CP009249.1"/>
</dbReference>
<dbReference type="InterPro" id="IPR051601">
    <property type="entry name" value="Serine_prot/Carboxylest_S33"/>
</dbReference>
<dbReference type="PANTHER" id="PTHR43248">
    <property type="entry name" value="2-SUCCINYL-6-HYDROXY-2,4-CYCLOHEXADIENE-1-CARBOXYLATE SYNTHASE"/>
    <property type="match status" value="1"/>
</dbReference>
<dbReference type="PRINTS" id="PR00793">
    <property type="entry name" value="PROAMNOPTASE"/>
</dbReference>
<dbReference type="AlphaFoldDB" id="A0A1L7D1R6"/>
<dbReference type="EMBL" id="CP009249">
    <property type="protein sequence ID" value="APT92017.1"/>
    <property type="molecule type" value="Genomic_DNA"/>
</dbReference>
<dbReference type="Gene3D" id="3.40.50.1820">
    <property type="entry name" value="alpha/beta hydrolase"/>
    <property type="match status" value="1"/>
</dbReference>
<feature type="domain" description="AB hydrolase-1" evidence="3">
    <location>
        <begin position="50"/>
        <end position="167"/>
    </location>
</feature>
<keyword evidence="5" id="KW-1185">Reference proteome</keyword>
<dbReference type="GO" id="GO:0004177">
    <property type="term" value="F:aminopeptidase activity"/>
    <property type="evidence" value="ECO:0007669"/>
    <property type="project" value="UniProtKB-EC"/>
</dbReference>
<dbReference type="OrthoDB" id="9796770at2"/>
<dbReference type="SUPFAM" id="SSF53474">
    <property type="entry name" value="alpha/beta-Hydrolases"/>
    <property type="match status" value="1"/>
</dbReference>
<dbReference type="Pfam" id="PF00561">
    <property type="entry name" value="Abhydrolase_1"/>
    <property type="match status" value="1"/>
</dbReference>
<dbReference type="Proteomes" id="UP000185491">
    <property type="component" value="Chromosome"/>
</dbReference>
<dbReference type="KEGG" id="cpho:CPHO_02885"/>
<organism evidence="4 5">
    <name type="scientific">Corynebacterium phocae</name>
    <dbReference type="NCBI Taxonomy" id="161895"/>
    <lineage>
        <taxon>Bacteria</taxon>
        <taxon>Bacillati</taxon>
        <taxon>Actinomycetota</taxon>
        <taxon>Actinomycetes</taxon>
        <taxon>Mycobacteriales</taxon>
        <taxon>Corynebacteriaceae</taxon>
        <taxon>Corynebacterium</taxon>
    </lineage>
</organism>
<dbReference type="PANTHER" id="PTHR43248:SF2">
    <property type="entry name" value="PROLYL AMINOPEPTIDASE"/>
    <property type="match status" value="1"/>
</dbReference>
<evidence type="ECO:0000256" key="2">
    <source>
        <dbReference type="ARBA" id="ARBA00022801"/>
    </source>
</evidence>
<comment type="similarity">
    <text evidence="1">Belongs to the peptidase S33 family.</text>
</comment>
<dbReference type="InterPro" id="IPR002410">
    <property type="entry name" value="Peptidase_S33"/>
</dbReference>
<dbReference type="GO" id="GO:0006508">
    <property type="term" value="P:proteolysis"/>
    <property type="evidence" value="ECO:0007669"/>
    <property type="project" value="InterPro"/>
</dbReference>
<accession>A0A1L7D1R6</accession>
<evidence type="ECO:0000313" key="5">
    <source>
        <dbReference type="Proteomes" id="UP000185491"/>
    </source>
</evidence>
<evidence type="ECO:0000313" key="4">
    <source>
        <dbReference type="EMBL" id="APT92017.1"/>
    </source>
</evidence>
<keyword evidence="2" id="KW-0378">Hydrolase</keyword>